<proteinExistence type="inferred from homology"/>
<keyword evidence="7" id="KW-0934">Plastid</keyword>
<evidence type="ECO:0000313" key="7">
    <source>
        <dbReference type="EMBL" id="AUG32643.1"/>
    </source>
</evidence>
<protein>
    <recommendedName>
        <fullName evidence="6">Photosystem II reaction center protein X</fullName>
    </recommendedName>
</protein>
<dbReference type="AlphaFoldDB" id="A0A2H4ZQ58"/>
<dbReference type="GO" id="GO:0009523">
    <property type="term" value="C:photosystem II"/>
    <property type="evidence" value="ECO:0007669"/>
    <property type="project" value="UniProtKB-KW"/>
</dbReference>
<accession>A0A2H4ZQ58</accession>
<evidence type="ECO:0000256" key="1">
    <source>
        <dbReference type="ARBA" id="ARBA00022531"/>
    </source>
</evidence>
<dbReference type="GO" id="GO:0015979">
    <property type="term" value="P:photosynthesis"/>
    <property type="evidence" value="ECO:0007669"/>
    <property type="project" value="UniProtKB-UniRule"/>
</dbReference>
<keyword evidence="6" id="KW-0793">Thylakoid</keyword>
<dbReference type="EMBL" id="MG264610">
    <property type="protein sequence ID" value="AUG32643.1"/>
    <property type="molecule type" value="Genomic_DNA"/>
</dbReference>
<evidence type="ECO:0000256" key="3">
    <source>
        <dbReference type="ARBA" id="ARBA00022989"/>
    </source>
</evidence>
<dbReference type="InterPro" id="IPR009518">
    <property type="entry name" value="PSII_PsbX"/>
</dbReference>
<evidence type="ECO:0000256" key="6">
    <source>
        <dbReference type="HAMAP-Rule" id="MF_01386"/>
    </source>
</evidence>
<keyword evidence="1 6" id="KW-0602">Photosynthesis</keyword>
<gene>
    <name evidence="6 7" type="primary">psbX</name>
    <name evidence="7" type="ORF">PLO_665</name>
</gene>
<evidence type="ECO:0000256" key="4">
    <source>
        <dbReference type="ARBA" id="ARBA00023136"/>
    </source>
</evidence>
<evidence type="ECO:0000256" key="2">
    <source>
        <dbReference type="ARBA" id="ARBA00022692"/>
    </source>
</evidence>
<keyword evidence="2 6" id="KW-0812">Transmembrane</keyword>
<comment type="similarity">
    <text evidence="6">Belongs to the PsbX family. Type 1 subfamily.</text>
</comment>
<dbReference type="Gene3D" id="1.20.5.510">
    <property type="entry name" value="Single helix bin"/>
    <property type="match status" value="1"/>
</dbReference>
<keyword evidence="5 6" id="KW-0604">Photosystem II</keyword>
<keyword evidence="3 6" id="KW-1133">Transmembrane helix</keyword>
<name>A0A2H4ZQ58_9EUKA</name>
<dbReference type="GO" id="GO:0042651">
    <property type="term" value="C:thylakoid membrane"/>
    <property type="evidence" value="ECO:0007669"/>
    <property type="project" value="UniProtKB-UniRule"/>
</dbReference>
<feature type="transmembrane region" description="Helical" evidence="6">
    <location>
        <begin position="12"/>
        <end position="30"/>
    </location>
</feature>
<comment type="subunit">
    <text evidence="6">PSII is composed of 1 copy each of membrane proteins PsbA, PsbB, PsbC, PsbD, PsbE, PsbF, PsbH, PsbI, PsbJ, PsbK, PsbL, PsbM, PsbT, PsbX, PsbY, PsbZ, Psb30/Ycf12, at least 3 peripheral proteins of the oxygen-evolving complex and a large number of cofactors. It forms dimeric complexes.</text>
</comment>
<reference evidence="7" key="1">
    <citation type="submission" date="2017-10" db="EMBL/GenBank/DDBJ databases">
        <title>Paulinella longichromatophora chromatophore genome.</title>
        <authorList>
            <person name="Lhee D."/>
            <person name="Yoon H.S."/>
        </authorList>
    </citation>
    <scope>NUCLEOTIDE SEQUENCE</scope>
</reference>
<dbReference type="InterPro" id="IPR023431">
    <property type="entry name" value="PSII_PsbX_type_1_subfam"/>
</dbReference>
<evidence type="ECO:0000256" key="5">
    <source>
        <dbReference type="ARBA" id="ARBA00023276"/>
    </source>
</evidence>
<organism evidence="7">
    <name type="scientific">Paulinella longichromatophora</name>
    <dbReference type="NCBI Taxonomy" id="1708747"/>
    <lineage>
        <taxon>Eukaryota</taxon>
        <taxon>Sar</taxon>
        <taxon>Rhizaria</taxon>
        <taxon>Cercozoa</taxon>
        <taxon>Imbricatea</taxon>
        <taxon>Silicofilosea</taxon>
        <taxon>Euglyphida</taxon>
        <taxon>Paulinellidae</taxon>
        <taxon>Paulinella</taxon>
    </lineage>
</organism>
<sequence>MTPSLSNFLSSLVAGAAIVVVPVTVALVLISQTDQVDRKL</sequence>
<dbReference type="HAMAP" id="MF_01386">
    <property type="entry name" value="PSII_PsbX_1"/>
    <property type="match status" value="1"/>
</dbReference>
<keyword evidence="4 6" id="KW-0472">Membrane</keyword>
<comment type="subcellular location">
    <subcellularLocation>
        <location evidence="6">Cellular thylakoid membrane</location>
        <topology evidence="6">Single-pass membrane protein</topology>
    </subcellularLocation>
</comment>
<dbReference type="Pfam" id="PF06596">
    <property type="entry name" value="PsbX"/>
    <property type="match status" value="1"/>
</dbReference>
<geneLocation type="plastid" evidence="7"/>
<comment type="function">
    <text evidence="6">Involved in the binding and/or turnover of quinones at the Q(B) site of photosystem II (PSII). PSII is a light-driven water plastoquinone oxidoreductase, using light energy to abstract electrons from H(2)O, generating a proton gradient subsequently used for ATP formation.</text>
</comment>